<accession>A0A2A9NIW8</accession>
<protein>
    <recommendedName>
        <fullName evidence="3">F-box domain-containing protein</fullName>
    </recommendedName>
</protein>
<dbReference type="Gene3D" id="1.25.40.10">
    <property type="entry name" value="Tetratricopeptide repeat domain"/>
    <property type="match status" value="1"/>
</dbReference>
<dbReference type="InterPro" id="IPR032675">
    <property type="entry name" value="LRR_dom_sf"/>
</dbReference>
<reference evidence="1 2" key="1">
    <citation type="submission" date="2014-02" db="EMBL/GenBank/DDBJ databases">
        <title>Transposable element dynamics among asymbiotic and ectomycorrhizal Amanita fungi.</title>
        <authorList>
            <consortium name="DOE Joint Genome Institute"/>
            <person name="Hess J."/>
            <person name="Skrede I."/>
            <person name="Wolfe B."/>
            <person name="LaButti K."/>
            <person name="Ohm R.A."/>
            <person name="Grigoriev I.V."/>
            <person name="Pringle A."/>
        </authorList>
    </citation>
    <scope>NUCLEOTIDE SEQUENCE [LARGE SCALE GENOMIC DNA]</scope>
    <source>
        <strain evidence="1 2">SKay4041</strain>
    </source>
</reference>
<keyword evidence="2" id="KW-1185">Reference proteome</keyword>
<name>A0A2A9NIW8_9AGAR</name>
<dbReference type="Gene3D" id="3.80.10.10">
    <property type="entry name" value="Ribonuclease Inhibitor"/>
    <property type="match status" value="1"/>
</dbReference>
<dbReference type="STRING" id="703135.A0A2A9NIW8"/>
<dbReference type="OrthoDB" id="2685413at2759"/>
<dbReference type="SUPFAM" id="SSF48452">
    <property type="entry name" value="TPR-like"/>
    <property type="match status" value="1"/>
</dbReference>
<evidence type="ECO:0008006" key="3">
    <source>
        <dbReference type="Google" id="ProtNLM"/>
    </source>
</evidence>
<dbReference type="InterPro" id="IPR011990">
    <property type="entry name" value="TPR-like_helical_dom_sf"/>
</dbReference>
<evidence type="ECO:0000313" key="1">
    <source>
        <dbReference type="EMBL" id="PFH48197.1"/>
    </source>
</evidence>
<proteinExistence type="predicted"/>
<dbReference type="SUPFAM" id="SSF52047">
    <property type="entry name" value="RNI-like"/>
    <property type="match status" value="1"/>
</dbReference>
<dbReference type="EMBL" id="KZ302073">
    <property type="protein sequence ID" value="PFH48197.1"/>
    <property type="molecule type" value="Genomic_DNA"/>
</dbReference>
<evidence type="ECO:0000313" key="2">
    <source>
        <dbReference type="Proteomes" id="UP000242287"/>
    </source>
</evidence>
<sequence length="616" mass="68802">MDVFNPNILDACIRDVASLLTDNQKADLLLYAMRSIQPDRNSYTRTIIENAIQSCLQISTLNSENIAKARILRARARLAAGSYITAQDDLQAALIAEPDNPEAAALLYQRSVTVEKLLSPLPRSRERLSIEIWREIASYLPRRDLRSLLFVPHVISRVASQLLFKELDLYFCGIQSSDDDAECWSPTLPSNPSTEDIHHAHRSADILTRIITDVSFSGAVRTLRIHGPAHDKYGTLAFQTGMLTNALPKLINLHNVHISAGSESIVSILRVLQTSHPRLRGLSLRSSDGPVDLSYLEFRNLAHFSYCTNDGSPSVALNFIAQNKASLRTLSLLNDHWIFPSNALSIRHLTHINFLGYFPVNSHALVDILTHGRQLEALTLSCRLDSSTSSQFFRSMPKALPFLRHFGFTVHGVCKRIRDTDLFPAIAEFLRGRLQLRTLTLIVTYESDQQSTGFSAAIWGVLPSLVNLTTLKITYPSDLAPGLAAWLIPRSIKALNLTLEHGGTSSALRDPIPFLDHLRPGVPSELRYIGLSQFPIRNVALIVEHGFPMVRVVGVANNYWTVKKHKKDVTTASHEGVLLEMEQWPRRRVAYHAAEWLEWLGCEDAVAGVQDVIFPA</sequence>
<organism evidence="1 2">
    <name type="scientific">Amanita thiersii Skay4041</name>
    <dbReference type="NCBI Taxonomy" id="703135"/>
    <lineage>
        <taxon>Eukaryota</taxon>
        <taxon>Fungi</taxon>
        <taxon>Dikarya</taxon>
        <taxon>Basidiomycota</taxon>
        <taxon>Agaricomycotina</taxon>
        <taxon>Agaricomycetes</taxon>
        <taxon>Agaricomycetidae</taxon>
        <taxon>Agaricales</taxon>
        <taxon>Pluteineae</taxon>
        <taxon>Amanitaceae</taxon>
        <taxon>Amanita</taxon>
    </lineage>
</organism>
<dbReference type="Proteomes" id="UP000242287">
    <property type="component" value="Unassembled WGS sequence"/>
</dbReference>
<dbReference type="AlphaFoldDB" id="A0A2A9NIW8"/>
<gene>
    <name evidence="1" type="ORF">AMATHDRAFT_66092</name>
</gene>